<dbReference type="Gene3D" id="3.90.550.10">
    <property type="entry name" value="Spore Coat Polysaccharide Biosynthesis Protein SpsA, Chain A"/>
    <property type="match status" value="1"/>
</dbReference>
<keyword evidence="2" id="KW-1133">Transmembrane helix</keyword>
<dbReference type="PANTHER" id="PTHR43083:SF6">
    <property type="entry name" value="MANNAN POLYMERASE COMPLEXES SUBUNIT MNN9"/>
    <property type="match status" value="1"/>
</dbReference>
<feature type="transmembrane region" description="Helical" evidence="2">
    <location>
        <begin position="64"/>
        <end position="87"/>
    </location>
</feature>
<dbReference type="PANTHER" id="PTHR43083">
    <property type="entry name" value="MANNAN POLYMERASE II"/>
    <property type="match status" value="1"/>
</dbReference>
<name>A0A0H5R4T5_9EUKA</name>
<keyword evidence="2" id="KW-0812">Transmembrane</keyword>
<sequence>VVRLPRLLYLYSITSKLWLCDPEGGAKLLSIGKQSLWERLLSLSMGSGSHVKVGRVRRGWLRLWGPYLICAVVLLDVASVVFLGGHLHTARIVIFRTNAPTILSEYSMSDTSVRQWTNPDIIKTDSPYTEWNSKASNERDWSRSRILILTPMKDSARHLPLYFALLDRLSYPKRLISLGVLEGDSSDDTYDIVYKNFEEFTARGLYRRLTLIRKNFNNGNKALFGHERHGFEVQGRRRAVQAKCRNHLQSIALRDEDVILWLDSDLRQYPSDIIERMLSTGKRIVSADCIQSDGNCYDRNNWRETPSSLLVKSRLQPDQLMFEGYPSIMLTHRESLCDIVDGIDENGLVEINAVGGTALMIQADLVREGLFFPTFAFQHAIETEGIAQVAQAMGVKVYGLANLKVFHDPE</sequence>
<evidence type="ECO:0000256" key="2">
    <source>
        <dbReference type="SAM" id="Phobius"/>
    </source>
</evidence>
<evidence type="ECO:0000256" key="1">
    <source>
        <dbReference type="ARBA" id="ARBA00037964"/>
    </source>
</evidence>
<keyword evidence="2" id="KW-0472">Membrane</keyword>
<comment type="similarity">
    <text evidence="1">Belongs to the ANP1/MMN9/VAN1 family.</text>
</comment>
<proteinExistence type="inferred from homology"/>
<dbReference type="AlphaFoldDB" id="A0A0H5R4T5"/>
<protein>
    <submittedName>
        <fullName evidence="3">Uncharacterized protein</fullName>
    </submittedName>
</protein>
<organism evidence="3">
    <name type="scientific">Spongospora subterranea</name>
    <dbReference type="NCBI Taxonomy" id="70186"/>
    <lineage>
        <taxon>Eukaryota</taxon>
        <taxon>Sar</taxon>
        <taxon>Rhizaria</taxon>
        <taxon>Endomyxa</taxon>
        <taxon>Phytomyxea</taxon>
        <taxon>Plasmodiophorida</taxon>
        <taxon>Plasmodiophoridae</taxon>
        <taxon>Spongospora</taxon>
    </lineage>
</organism>
<dbReference type="Pfam" id="PF03452">
    <property type="entry name" value="Anp1"/>
    <property type="match status" value="1"/>
</dbReference>
<dbReference type="SUPFAM" id="SSF53448">
    <property type="entry name" value="Nucleotide-diphospho-sugar transferases"/>
    <property type="match status" value="1"/>
</dbReference>
<evidence type="ECO:0000313" key="3">
    <source>
        <dbReference type="EMBL" id="CRZ09205.1"/>
    </source>
</evidence>
<feature type="non-terminal residue" evidence="3">
    <location>
        <position position="1"/>
    </location>
</feature>
<reference evidence="3" key="1">
    <citation type="submission" date="2015-04" db="EMBL/GenBank/DDBJ databases">
        <title>The genome sequence of the plant pathogenic Rhizarian Plasmodiophora brassicae reveals insights in its biotrophic life cycle and the origin of chitin synthesis.</title>
        <authorList>
            <person name="Schwelm A."/>
            <person name="Fogelqvist J."/>
            <person name="Knaust A."/>
            <person name="Julke S."/>
            <person name="Lilja T."/>
            <person name="Dhandapani V."/>
            <person name="Bonilla-Rosso G."/>
            <person name="Karlsson M."/>
            <person name="Shevchenko A."/>
            <person name="Choi S.R."/>
            <person name="Kim H.G."/>
            <person name="Park J.Y."/>
            <person name="Lim Y.P."/>
            <person name="Ludwig-Muller J."/>
            <person name="Dixelius C."/>
        </authorList>
    </citation>
    <scope>NUCLEOTIDE SEQUENCE</scope>
    <source>
        <tissue evidence="3">Potato root galls</tissue>
    </source>
</reference>
<dbReference type="EMBL" id="HACM01008763">
    <property type="protein sequence ID" value="CRZ09205.1"/>
    <property type="molecule type" value="Transcribed_RNA"/>
</dbReference>
<dbReference type="InterPro" id="IPR029044">
    <property type="entry name" value="Nucleotide-diphossugar_trans"/>
</dbReference>
<dbReference type="InterPro" id="IPR052086">
    <property type="entry name" value="Mannan_Polymerase_Subunit"/>
</dbReference>
<accession>A0A0H5R4T5</accession>